<sequence>MEESELQRENFGMAESRLENLPDDLLLHILSFLPTKCAVRTSILSKRLNSFWKSHWTSLSNLDFDDDETFSKTEAQGLAAGTSFADVVDKFLIRQNGSPIRNFRLSCRRRLRYKLQDVHRWICAAVDLNVEKLDLSMFLVPRISLPISLYNCKTLLVLKLMGNFREIGSLSVCLPSLKVLNMTLRPYSDDSFQRLLSGCPVLEELSLHGATYMRAFEICVPTLKKLNVEFINAGREDIKVEINTPSLETLSICDLNRRHYLIKNLDKVQEASLTLCKQLSYRDCIFKILNTLPSVQSLTLTHKTTKVRFFFKQANQFFSICYYCHMIEWISFAFSVQSLLGVARLDLPEFDKLVYLHFDLTSFNWRFLTSLLQKSPNLEVLVIQRTPCGAELDPTLRPSFSLGEESCWTEPSSVPVCLSSHLTKFKFRGYQGLEAAAELDFVRYVLDKSSVLDTVTIQPPMLLNLEQRHGLVINLCSLRRESKTCLEFEYKE</sequence>
<proteinExistence type="predicted"/>
<dbReference type="Proteomes" id="UP000828941">
    <property type="component" value="Chromosome 7"/>
</dbReference>
<comment type="caution">
    <text evidence="1">The sequence shown here is derived from an EMBL/GenBank/DDBJ whole genome shotgun (WGS) entry which is preliminary data.</text>
</comment>
<gene>
    <name evidence="1" type="ORF">L6164_017842</name>
</gene>
<dbReference type="EMBL" id="CM039432">
    <property type="protein sequence ID" value="KAI4332984.1"/>
    <property type="molecule type" value="Genomic_DNA"/>
</dbReference>
<keyword evidence="2" id="KW-1185">Reference proteome</keyword>
<reference evidence="1 2" key="1">
    <citation type="journal article" date="2022" name="DNA Res.">
        <title>Chromosomal-level genome assembly of the orchid tree Bauhinia variegata (Leguminosae; Cercidoideae) supports the allotetraploid origin hypothesis of Bauhinia.</title>
        <authorList>
            <person name="Zhong Y."/>
            <person name="Chen Y."/>
            <person name="Zheng D."/>
            <person name="Pang J."/>
            <person name="Liu Y."/>
            <person name="Luo S."/>
            <person name="Meng S."/>
            <person name="Qian L."/>
            <person name="Wei D."/>
            <person name="Dai S."/>
            <person name="Zhou R."/>
        </authorList>
    </citation>
    <scope>NUCLEOTIDE SEQUENCE [LARGE SCALE GENOMIC DNA]</scope>
    <source>
        <strain evidence="1">BV-YZ2020</strain>
    </source>
</reference>
<name>A0ACB9N9D6_BAUVA</name>
<organism evidence="1 2">
    <name type="scientific">Bauhinia variegata</name>
    <name type="common">Purple orchid tree</name>
    <name type="synonym">Phanera variegata</name>
    <dbReference type="NCBI Taxonomy" id="167791"/>
    <lineage>
        <taxon>Eukaryota</taxon>
        <taxon>Viridiplantae</taxon>
        <taxon>Streptophyta</taxon>
        <taxon>Embryophyta</taxon>
        <taxon>Tracheophyta</taxon>
        <taxon>Spermatophyta</taxon>
        <taxon>Magnoliopsida</taxon>
        <taxon>eudicotyledons</taxon>
        <taxon>Gunneridae</taxon>
        <taxon>Pentapetalae</taxon>
        <taxon>rosids</taxon>
        <taxon>fabids</taxon>
        <taxon>Fabales</taxon>
        <taxon>Fabaceae</taxon>
        <taxon>Cercidoideae</taxon>
        <taxon>Cercideae</taxon>
        <taxon>Bauhiniinae</taxon>
        <taxon>Bauhinia</taxon>
    </lineage>
</organism>
<accession>A0ACB9N9D6</accession>
<evidence type="ECO:0000313" key="2">
    <source>
        <dbReference type="Proteomes" id="UP000828941"/>
    </source>
</evidence>
<protein>
    <submittedName>
        <fullName evidence="1">Uncharacterized protein</fullName>
    </submittedName>
</protein>
<evidence type="ECO:0000313" key="1">
    <source>
        <dbReference type="EMBL" id="KAI4332984.1"/>
    </source>
</evidence>